<evidence type="ECO:0000259" key="1">
    <source>
        <dbReference type="Pfam" id="PF00266"/>
    </source>
</evidence>
<protein>
    <recommendedName>
        <fullName evidence="1">Aminotransferase class V domain-containing protein</fullName>
    </recommendedName>
</protein>
<dbReference type="PANTHER" id="PTHR14237:SF19">
    <property type="entry name" value="MITOCHONDRIAL AMIDOXIME REDUCING COMPONENT 1"/>
    <property type="match status" value="1"/>
</dbReference>
<dbReference type="SUPFAM" id="SSF53383">
    <property type="entry name" value="PLP-dependent transferases"/>
    <property type="match status" value="1"/>
</dbReference>
<organism evidence="2 3">
    <name type="scientific">Aspergillus carbonarius (strain ITEM 5010)</name>
    <dbReference type="NCBI Taxonomy" id="602072"/>
    <lineage>
        <taxon>Eukaryota</taxon>
        <taxon>Fungi</taxon>
        <taxon>Dikarya</taxon>
        <taxon>Ascomycota</taxon>
        <taxon>Pezizomycotina</taxon>
        <taxon>Eurotiomycetes</taxon>
        <taxon>Eurotiomycetidae</taxon>
        <taxon>Eurotiales</taxon>
        <taxon>Aspergillaceae</taxon>
        <taxon>Aspergillus</taxon>
        <taxon>Aspergillus subgen. Circumdati</taxon>
    </lineage>
</organism>
<proteinExistence type="predicted"/>
<keyword evidence="3" id="KW-1185">Reference proteome</keyword>
<dbReference type="InterPro" id="IPR015421">
    <property type="entry name" value="PyrdxlP-dep_Trfase_major"/>
</dbReference>
<evidence type="ECO:0000313" key="2">
    <source>
        <dbReference type="EMBL" id="OOF92040.1"/>
    </source>
</evidence>
<dbReference type="EMBL" id="KV907508">
    <property type="protein sequence ID" value="OOF92040.1"/>
    <property type="molecule type" value="Genomic_DNA"/>
</dbReference>
<dbReference type="STRING" id="602072.A0A1R3RC26"/>
<sequence>MSAFSTTDILQSFPEYADTTPLDYLRETEYSYLDDHGQTYLDYTGSGLAAKSQYHAHNARLTDQVFGNPHSVSPTSENSTRLVEQARSHVLAYLNASPDTYTAIFTQNATGAARLVGEAYPFTRQKTFILTEDNHNSVNGIREFARARHARTVYVALQSPELRVNPAVLAEALGGHWWEWGFDKMGIAKGGRSARERGLFAYPAQSNFSGARHPLEWVTLAQQCGYDVLLDAAAYLPTNRLDLSDGNPQPDFVMVSWYKLFGYPTGLGCLIARRDALCRLSRPWFSGGSVLAAGVVHRHHTMAADEVGFEDGTLNFLSIPDVQVGLEWLERVDINMIATRVRCLTGWFLQRLLALQHRDGSPMAEVYGPTDLKRRGGTICFNLIDSQGKIIDERIVAHETAAASISLRTGCFCNPGGVENALGLNAHLLRRMRRRLRKVTTIEGYINVTGLPTGGAVRVSFGVASNAADVDRFFEFVTKTYRDRVTDTTRLPPRLGC</sequence>
<dbReference type="Gene3D" id="3.90.1150.10">
    <property type="entry name" value="Aspartate Aminotransferase, domain 1"/>
    <property type="match status" value="1"/>
</dbReference>
<dbReference type="Proteomes" id="UP000188318">
    <property type="component" value="Unassembled WGS sequence"/>
</dbReference>
<dbReference type="AlphaFoldDB" id="A0A1R3RC26"/>
<dbReference type="InterPro" id="IPR000192">
    <property type="entry name" value="Aminotrans_V_dom"/>
</dbReference>
<dbReference type="Gene3D" id="3.40.640.10">
    <property type="entry name" value="Type I PLP-dependent aspartate aminotransferase-like (Major domain)"/>
    <property type="match status" value="1"/>
</dbReference>
<dbReference type="InterPro" id="IPR015422">
    <property type="entry name" value="PyrdxlP-dep_Trfase_small"/>
</dbReference>
<dbReference type="OrthoDB" id="10264306at2759"/>
<feature type="domain" description="Aminotransferase class V" evidence="1">
    <location>
        <begin position="40"/>
        <end position="158"/>
    </location>
</feature>
<dbReference type="VEuPathDB" id="FungiDB:ASPCADRAFT_175665"/>
<evidence type="ECO:0000313" key="3">
    <source>
        <dbReference type="Proteomes" id="UP000188318"/>
    </source>
</evidence>
<dbReference type="Pfam" id="PF00266">
    <property type="entry name" value="Aminotran_5"/>
    <property type="match status" value="2"/>
</dbReference>
<dbReference type="InterPro" id="IPR015424">
    <property type="entry name" value="PyrdxlP-dep_Trfase"/>
</dbReference>
<feature type="domain" description="Aminotransferase class V" evidence="1">
    <location>
        <begin position="199"/>
        <end position="473"/>
    </location>
</feature>
<accession>A0A1R3RC26</accession>
<name>A0A1R3RC26_ASPC5</name>
<reference evidence="3" key="1">
    <citation type="journal article" date="2017" name="Genome Biol.">
        <title>Comparative genomics reveals high biological diversity and specific adaptations in the industrially and medically important fungal genus Aspergillus.</title>
        <authorList>
            <person name="de Vries R.P."/>
            <person name="Riley R."/>
            <person name="Wiebenga A."/>
            <person name="Aguilar-Osorio G."/>
            <person name="Amillis S."/>
            <person name="Uchima C.A."/>
            <person name="Anderluh G."/>
            <person name="Asadollahi M."/>
            <person name="Askin M."/>
            <person name="Barry K."/>
            <person name="Battaglia E."/>
            <person name="Bayram O."/>
            <person name="Benocci T."/>
            <person name="Braus-Stromeyer S.A."/>
            <person name="Caldana C."/>
            <person name="Canovas D."/>
            <person name="Cerqueira G.C."/>
            <person name="Chen F."/>
            <person name="Chen W."/>
            <person name="Choi C."/>
            <person name="Clum A."/>
            <person name="Dos Santos R.A."/>
            <person name="Damasio A.R."/>
            <person name="Diallinas G."/>
            <person name="Emri T."/>
            <person name="Fekete E."/>
            <person name="Flipphi M."/>
            <person name="Freyberg S."/>
            <person name="Gallo A."/>
            <person name="Gournas C."/>
            <person name="Habgood R."/>
            <person name="Hainaut M."/>
            <person name="Harispe M.L."/>
            <person name="Henrissat B."/>
            <person name="Hilden K.S."/>
            <person name="Hope R."/>
            <person name="Hossain A."/>
            <person name="Karabika E."/>
            <person name="Karaffa L."/>
            <person name="Karanyi Z."/>
            <person name="Krasevec N."/>
            <person name="Kuo A."/>
            <person name="Kusch H."/>
            <person name="LaButti K."/>
            <person name="Lagendijk E.L."/>
            <person name="Lapidus A."/>
            <person name="Levasseur A."/>
            <person name="Lindquist E."/>
            <person name="Lipzen A."/>
            <person name="Logrieco A.F."/>
            <person name="MacCabe A."/>
            <person name="Maekelae M.R."/>
            <person name="Malavazi I."/>
            <person name="Melin P."/>
            <person name="Meyer V."/>
            <person name="Mielnichuk N."/>
            <person name="Miskei M."/>
            <person name="Molnar A.P."/>
            <person name="Mule G."/>
            <person name="Ngan C.Y."/>
            <person name="Orejas M."/>
            <person name="Orosz E."/>
            <person name="Ouedraogo J.P."/>
            <person name="Overkamp K.M."/>
            <person name="Park H.-S."/>
            <person name="Perrone G."/>
            <person name="Piumi F."/>
            <person name="Punt P.J."/>
            <person name="Ram A.F."/>
            <person name="Ramon A."/>
            <person name="Rauscher S."/>
            <person name="Record E."/>
            <person name="Riano-Pachon D.M."/>
            <person name="Robert V."/>
            <person name="Roehrig J."/>
            <person name="Ruller R."/>
            <person name="Salamov A."/>
            <person name="Salih N.S."/>
            <person name="Samson R.A."/>
            <person name="Sandor E."/>
            <person name="Sanguinetti M."/>
            <person name="Schuetze T."/>
            <person name="Sepcic K."/>
            <person name="Shelest E."/>
            <person name="Sherlock G."/>
            <person name="Sophianopoulou V."/>
            <person name="Squina F.M."/>
            <person name="Sun H."/>
            <person name="Susca A."/>
            <person name="Todd R.B."/>
            <person name="Tsang A."/>
            <person name="Unkles S.E."/>
            <person name="van de Wiele N."/>
            <person name="van Rossen-Uffink D."/>
            <person name="Oliveira J.V."/>
            <person name="Vesth T.C."/>
            <person name="Visser J."/>
            <person name="Yu J.-H."/>
            <person name="Zhou M."/>
            <person name="Andersen M.R."/>
            <person name="Archer D.B."/>
            <person name="Baker S.E."/>
            <person name="Benoit I."/>
            <person name="Brakhage A.A."/>
            <person name="Braus G.H."/>
            <person name="Fischer R."/>
            <person name="Frisvad J.C."/>
            <person name="Goldman G.H."/>
            <person name="Houbraken J."/>
            <person name="Oakley B."/>
            <person name="Pocsi I."/>
            <person name="Scazzocchio C."/>
            <person name="Seiboth B."/>
            <person name="vanKuyk P.A."/>
            <person name="Wortman J."/>
            <person name="Dyer P.S."/>
            <person name="Grigoriev I.V."/>
        </authorList>
    </citation>
    <scope>NUCLEOTIDE SEQUENCE [LARGE SCALE GENOMIC DNA]</scope>
    <source>
        <strain evidence="3">ITEM 5010</strain>
    </source>
</reference>
<gene>
    <name evidence="2" type="ORF">ASPCADRAFT_175665</name>
</gene>
<dbReference type="PANTHER" id="PTHR14237">
    <property type="entry name" value="MOLYBDOPTERIN COFACTOR SULFURASE MOSC"/>
    <property type="match status" value="1"/>
</dbReference>
<dbReference type="OMA" id="NHNSAHG"/>